<dbReference type="GO" id="GO:0000462">
    <property type="term" value="P:maturation of SSU-rRNA from tricistronic rRNA transcript (SSU-rRNA, 5.8S rRNA, LSU-rRNA)"/>
    <property type="evidence" value="ECO:0007669"/>
    <property type="project" value="TreeGrafter"/>
</dbReference>
<dbReference type="GO" id="GO:0034511">
    <property type="term" value="F:U3 snoRNA binding"/>
    <property type="evidence" value="ECO:0007669"/>
    <property type="project" value="TreeGrafter"/>
</dbReference>
<dbReference type="GO" id="GO:0030688">
    <property type="term" value="C:preribosome, small subunit precursor"/>
    <property type="evidence" value="ECO:0007669"/>
    <property type="project" value="TreeGrafter"/>
</dbReference>
<sequence length="136" mass="14804">ESDQLDFPDEVDVPLDQPARVRFQKYRGLKSLRTSAWDPKESLPPQYGRVFAFEDFKRAHKRARAAQQRTTADLDPCGVAPSSYVAVRVAQVPAAAAAKVAAHVAAAAAGSCVPLTMFGLLQHEAKLSVVNFAIRK</sequence>
<dbReference type="PANTHER" id="PTHR12858">
    <property type="entry name" value="RIBOSOME BIOGENESIS PROTEIN"/>
    <property type="match status" value="1"/>
</dbReference>
<dbReference type="GO" id="GO:0000479">
    <property type="term" value="P:endonucleolytic cleavage of tricistronic rRNA transcript (SSU-rRNA, 5.8S rRNA, LSU-rRNA)"/>
    <property type="evidence" value="ECO:0007669"/>
    <property type="project" value="TreeGrafter"/>
</dbReference>
<feature type="non-terminal residue" evidence="2">
    <location>
        <position position="136"/>
    </location>
</feature>
<organism evidence="2 3">
    <name type="scientific">Astrephomene gubernaculifera</name>
    <dbReference type="NCBI Taxonomy" id="47775"/>
    <lineage>
        <taxon>Eukaryota</taxon>
        <taxon>Viridiplantae</taxon>
        <taxon>Chlorophyta</taxon>
        <taxon>core chlorophytes</taxon>
        <taxon>Chlorophyceae</taxon>
        <taxon>CS clade</taxon>
        <taxon>Chlamydomonadales</taxon>
        <taxon>Astrephomenaceae</taxon>
        <taxon>Astrephomene</taxon>
    </lineage>
</organism>
<dbReference type="GO" id="GO:0005525">
    <property type="term" value="F:GTP binding"/>
    <property type="evidence" value="ECO:0007669"/>
    <property type="project" value="TreeGrafter"/>
</dbReference>
<reference evidence="2 3" key="1">
    <citation type="journal article" date="2021" name="Sci. Rep.">
        <title>Genome sequencing of the multicellular alga Astrephomene provides insights into convergent evolution of germ-soma differentiation.</title>
        <authorList>
            <person name="Yamashita S."/>
            <person name="Yamamoto K."/>
            <person name="Matsuzaki R."/>
            <person name="Suzuki S."/>
            <person name="Yamaguchi H."/>
            <person name="Hirooka S."/>
            <person name="Minakuchi Y."/>
            <person name="Miyagishima S."/>
            <person name="Kawachi M."/>
            <person name="Toyoda A."/>
            <person name="Nozaki H."/>
        </authorList>
    </citation>
    <scope>NUCLEOTIDE SEQUENCE [LARGE SCALE GENOMIC DNA]</scope>
    <source>
        <strain evidence="2 3">NIES-4017</strain>
    </source>
</reference>
<evidence type="ECO:0000259" key="1">
    <source>
        <dbReference type="SMART" id="SM01362"/>
    </source>
</evidence>
<gene>
    <name evidence="2" type="ORF">Agub_g10579</name>
</gene>
<dbReference type="SMART" id="SM01362">
    <property type="entry name" value="DUF663"/>
    <property type="match status" value="1"/>
</dbReference>
<evidence type="ECO:0000313" key="3">
    <source>
        <dbReference type="Proteomes" id="UP001054857"/>
    </source>
</evidence>
<dbReference type="AlphaFoldDB" id="A0AAD3DX90"/>
<dbReference type="PANTHER" id="PTHR12858:SF1">
    <property type="entry name" value="PRE-RRNA-PROCESSING PROTEIN TSR1 HOMOLOG"/>
    <property type="match status" value="1"/>
</dbReference>
<dbReference type="Proteomes" id="UP001054857">
    <property type="component" value="Unassembled WGS sequence"/>
</dbReference>
<accession>A0AAD3DX90</accession>
<dbReference type="GO" id="GO:0003924">
    <property type="term" value="F:GTPase activity"/>
    <property type="evidence" value="ECO:0007669"/>
    <property type="project" value="TreeGrafter"/>
</dbReference>
<comment type="caution">
    <text evidence="2">The sequence shown here is derived from an EMBL/GenBank/DDBJ whole genome shotgun (WGS) entry which is preliminary data.</text>
</comment>
<proteinExistence type="predicted"/>
<dbReference type="EMBL" id="BMAR01000026">
    <property type="protein sequence ID" value="GFR48759.1"/>
    <property type="molecule type" value="Genomic_DNA"/>
</dbReference>
<keyword evidence="3" id="KW-1185">Reference proteome</keyword>
<protein>
    <recommendedName>
        <fullName evidence="1">Ribosome biogenesis protein BMS1/TSR1 C-terminal domain-containing protein</fullName>
    </recommendedName>
</protein>
<evidence type="ECO:0000313" key="2">
    <source>
        <dbReference type="EMBL" id="GFR48759.1"/>
    </source>
</evidence>
<name>A0AAD3DX90_9CHLO</name>
<feature type="non-terminal residue" evidence="2">
    <location>
        <position position="1"/>
    </location>
</feature>
<dbReference type="Pfam" id="PF04950">
    <property type="entry name" value="RIBIOP_C"/>
    <property type="match status" value="1"/>
</dbReference>
<feature type="domain" description="Ribosome biogenesis protein BMS1/TSR1 C-terminal" evidence="1">
    <location>
        <begin position="10"/>
        <end position="136"/>
    </location>
</feature>
<dbReference type="InterPro" id="IPR007034">
    <property type="entry name" value="BMS1_TSR1_C"/>
</dbReference>
<dbReference type="InterPro" id="IPR039761">
    <property type="entry name" value="Bms1/Tsr1"/>
</dbReference>